<dbReference type="CDD" id="cd11644">
    <property type="entry name" value="Precorrin-6Y-MT"/>
    <property type="match status" value="1"/>
</dbReference>
<reference evidence="7 8" key="1">
    <citation type="submission" date="2019-04" db="EMBL/GenBank/DDBJ databases">
        <title>Phreatobacter aquaticus sp. nov.</title>
        <authorList>
            <person name="Choi A."/>
        </authorList>
    </citation>
    <scope>NUCLEOTIDE SEQUENCE [LARGE SCALE GENOMIC DNA]</scope>
    <source>
        <strain evidence="7 8">KCTC 52518</strain>
    </source>
</reference>
<dbReference type="GO" id="GO:0008276">
    <property type="term" value="F:protein methyltransferase activity"/>
    <property type="evidence" value="ECO:0007669"/>
    <property type="project" value="InterPro"/>
</dbReference>
<dbReference type="PANTHER" id="PTHR43182">
    <property type="entry name" value="COBALT-PRECORRIN-6B C(15)-METHYLTRANSFERASE (DECARBOXYLATING)"/>
    <property type="match status" value="1"/>
</dbReference>
<dbReference type="InterPro" id="IPR012818">
    <property type="entry name" value="CbiE"/>
</dbReference>
<dbReference type="PANTHER" id="PTHR43182:SF1">
    <property type="entry name" value="COBALT-PRECORRIN-7 C(5)-METHYLTRANSFERASE"/>
    <property type="match status" value="1"/>
</dbReference>
<gene>
    <name evidence="7" type="primary">cbiE</name>
    <name evidence="7" type="ORF">E8M01_31115</name>
</gene>
<dbReference type="Gene3D" id="3.30.950.10">
    <property type="entry name" value="Methyltransferase, Cobalt-precorrin-4 Transmethylase, Domain 2"/>
    <property type="match status" value="1"/>
</dbReference>
<dbReference type="InterPro" id="IPR029063">
    <property type="entry name" value="SAM-dependent_MTases_sf"/>
</dbReference>
<dbReference type="InterPro" id="IPR014777">
    <property type="entry name" value="4pyrrole_Mease_sub1"/>
</dbReference>
<dbReference type="KEGG" id="pstg:E8M01_31115"/>
<evidence type="ECO:0000256" key="4">
    <source>
        <dbReference type="ARBA" id="ARBA00022679"/>
    </source>
</evidence>
<feature type="domain" description="Tetrapyrrole methylase" evidence="6">
    <location>
        <begin position="20"/>
        <end position="201"/>
    </location>
</feature>
<dbReference type="InterPro" id="IPR014008">
    <property type="entry name" value="Cbl_synth_MTase_CbiT"/>
</dbReference>
<dbReference type="InterPro" id="IPR006365">
    <property type="entry name" value="Cbl_synth_CobL"/>
</dbReference>
<dbReference type="InterPro" id="IPR014776">
    <property type="entry name" value="4pyrrole_Mease_sub2"/>
</dbReference>
<accession>A0A4D7BKL4</accession>
<dbReference type="UniPathway" id="UPA00148"/>
<evidence type="ECO:0000313" key="7">
    <source>
        <dbReference type="EMBL" id="QCI68287.1"/>
    </source>
</evidence>
<dbReference type="InterPro" id="IPR000878">
    <property type="entry name" value="4pyrrol_Mease"/>
</dbReference>
<dbReference type="NCBIfam" id="TIGR02469">
    <property type="entry name" value="CbiT"/>
    <property type="match status" value="1"/>
</dbReference>
<evidence type="ECO:0000313" key="8">
    <source>
        <dbReference type="Proteomes" id="UP000298781"/>
    </source>
</evidence>
<dbReference type="SUPFAM" id="SSF53335">
    <property type="entry name" value="S-adenosyl-L-methionine-dependent methyltransferases"/>
    <property type="match status" value="1"/>
</dbReference>
<dbReference type="Gene3D" id="3.40.50.150">
    <property type="entry name" value="Vaccinia Virus protein VP39"/>
    <property type="match status" value="1"/>
</dbReference>
<name>A0A4D7BKL4_9HYPH</name>
<dbReference type="PIRSF" id="PIRSF036428">
    <property type="entry name" value="CobL"/>
    <property type="match status" value="1"/>
</dbReference>
<evidence type="ECO:0000259" key="6">
    <source>
        <dbReference type="Pfam" id="PF00590"/>
    </source>
</evidence>
<dbReference type="OrthoDB" id="9787825at2"/>
<dbReference type="InterPro" id="IPR050714">
    <property type="entry name" value="Cobalamin_biosynth_MTase"/>
</dbReference>
<keyword evidence="3 7" id="KW-0489">Methyltransferase</keyword>
<comment type="pathway">
    <text evidence="1">Cofactor biosynthesis; adenosylcobalamin biosynthesis.</text>
</comment>
<keyword evidence="4 7" id="KW-0808">Transferase</keyword>
<dbReference type="EMBL" id="CP039690">
    <property type="protein sequence ID" value="QCI68287.1"/>
    <property type="molecule type" value="Genomic_DNA"/>
</dbReference>
<dbReference type="GO" id="GO:0032259">
    <property type="term" value="P:methylation"/>
    <property type="evidence" value="ECO:0007669"/>
    <property type="project" value="UniProtKB-KW"/>
</dbReference>
<proteinExistence type="predicted"/>
<evidence type="ECO:0000256" key="3">
    <source>
        <dbReference type="ARBA" id="ARBA00022603"/>
    </source>
</evidence>
<evidence type="ECO:0000256" key="5">
    <source>
        <dbReference type="ARBA" id="ARBA00022691"/>
    </source>
</evidence>
<dbReference type="SUPFAM" id="SSF53790">
    <property type="entry name" value="Tetrapyrrole methylase"/>
    <property type="match status" value="1"/>
</dbReference>
<evidence type="ECO:0000256" key="1">
    <source>
        <dbReference type="ARBA" id="ARBA00004953"/>
    </source>
</evidence>
<dbReference type="Gene3D" id="3.40.1010.10">
    <property type="entry name" value="Cobalt-precorrin-4 Transmethylase, Domain 1"/>
    <property type="match status" value="1"/>
</dbReference>
<dbReference type="InterPro" id="IPR035996">
    <property type="entry name" value="4pyrrol_Methylase_sf"/>
</dbReference>
<dbReference type="NCBIfam" id="TIGR02467">
    <property type="entry name" value="CbiE"/>
    <property type="match status" value="1"/>
</dbReference>
<keyword evidence="5" id="KW-0949">S-adenosyl-L-methionine</keyword>
<dbReference type="GO" id="GO:0009236">
    <property type="term" value="P:cobalamin biosynthetic process"/>
    <property type="evidence" value="ECO:0007669"/>
    <property type="project" value="UniProtKB-UniPathway"/>
</dbReference>
<dbReference type="RefSeq" id="WP_136963706.1">
    <property type="nucleotide sequence ID" value="NZ_CP039690.1"/>
</dbReference>
<organism evidence="7 8">
    <name type="scientific">Phreatobacter stygius</name>
    <dbReference type="NCBI Taxonomy" id="1940610"/>
    <lineage>
        <taxon>Bacteria</taxon>
        <taxon>Pseudomonadati</taxon>
        <taxon>Pseudomonadota</taxon>
        <taxon>Alphaproteobacteria</taxon>
        <taxon>Hyphomicrobiales</taxon>
        <taxon>Phreatobacteraceae</taxon>
        <taxon>Phreatobacter</taxon>
    </lineage>
</organism>
<keyword evidence="2" id="KW-0169">Cobalamin biosynthesis</keyword>
<keyword evidence="8" id="KW-1185">Reference proteome</keyword>
<dbReference type="AlphaFoldDB" id="A0A4D7BKL4"/>
<dbReference type="Proteomes" id="UP000298781">
    <property type="component" value="Chromosome"/>
</dbReference>
<protein>
    <submittedName>
        <fullName evidence="7">Precorrin-6y C5,15-methyltransferase (Decarboxylating) subunit CbiE</fullName>
    </submittedName>
</protein>
<evidence type="ECO:0000256" key="2">
    <source>
        <dbReference type="ARBA" id="ARBA00022573"/>
    </source>
</evidence>
<dbReference type="Pfam" id="PF00590">
    <property type="entry name" value="TP_methylase"/>
    <property type="match status" value="1"/>
</dbReference>
<sequence length="416" mass="43379">MADLSRNETALSSGETAPWLTIVGLGEDGRAGLSAAALKALDEAELVVGGIRHLALVAPLARETLAWPSSIQEAFPAILARRGGRVCVLASGDPFHYGVGVQLTAHVPAAEMRVLPQPSAFSLAAGRLGWAQQDCALVSLHGRPLERIVPYLQPGARILALSWDGSTPAKLAALLGERGLGASEIVVLEALGGPRERVRRGIARDFVLDDIDPLNTIGIDVVAGPGARTLPLTPGLDDDWFSSDGQLTKAEIRAVTLSALSPRRGQVLWDIGAGSGSIAIEWCLRHQANRAFAIEPRPDRAARIEANALDLGAPEVTLVRGEAPAALAGLAAPDAVFIGGGIGDAGVFETAWAGLKSGGLLVANVVTLEGEARLAALFATHGGTMRRIAVARLDAIGGLHGWRAAMPVTQWRVQKP</sequence>